<evidence type="ECO:0000259" key="5">
    <source>
        <dbReference type="Pfam" id="PF04357"/>
    </source>
</evidence>
<keyword evidence="2" id="KW-0812">Transmembrane</keyword>
<keyword evidence="7" id="KW-1185">Reference proteome</keyword>
<comment type="caution">
    <text evidence="6">The sequence shown here is derived from an EMBL/GenBank/DDBJ whole genome shotgun (WGS) entry which is preliminary data.</text>
</comment>
<evidence type="ECO:0000313" key="6">
    <source>
        <dbReference type="EMBL" id="KAA6186683.1"/>
    </source>
</evidence>
<gene>
    <name evidence="6" type="ORF">F2Q65_04760</name>
</gene>
<reference evidence="6 7" key="1">
    <citation type="submission" date="2019-09" db="EMBL/GenBank/DDBJ databases">
        <title>Whole-genome sequence of the purple sulfur bacterium Thiohalocapsa marina DSM 19078.</title>
        <authorList>
            <person name="Kyndt J.A."/>
            <person name="Meyer T.E."/>
        </authorList>
    </citation>
    <scope>NUCLEOTIDE SEQUENCE [LARGE SCALE GENOMIC DNA]</scope>
    <source>
        <strain evidence="6 7">DSM 19078</strain>
    </source>
</reference>
<dbReference type="AlphaFoldDB" id="A0A5M8FP38"/>
<dbReference type="GO" id="GO:0097347">
    <property type="term" value="C:TAM protein secretion complex"/>
    <property type="evidence" value="ECO:0007669"/>
    <property type="project" value="TreeGrafter"/>
</dbReference>
<evidence type="ECO:0000256" key="4">
    <source>
        <dbReference type="ARBA" id="ARBA00023136"/>
    </source>
</evidence>
<sequence length="870" mass="91122">MHRRRLSRLATRVLRRLLALTVIVALAAGLSSEIGLGLVARAIGAASGERVQIKGLSGALPFALRVEELRLADADGPWLRIERAVLELAPRALLDATLAVHSLSAGAVDLLRLPPAGGGEGGAWPLALQLDRLDIEQLRLTALGPGLPVLSMRGGAALSRMGQLELELAFGTHDGSGPRLAGTLHYASGQTLSSGELRLDSELALDDLGASGLQARLRLHAQGPIERLRLDTDGSVRLPQRAEDSELRLVAAGDLAPFDRRLQLHGLSLDLTHQGLAHGLRQRGTALVALDAGLAIEDLRLGLLAPTPAGPLGPSGELRLSGRLTPAFALDANVSELPVPVLLRWLPVPAHALDGLIGLELRLQGTPKAPLGTLDLQALGLRPTEGVARGLPAGDLRLALRIGEQATAVDARASAGAGSQLDLSGRIGGSPFTGLGPLAVRARGQVDLGLLTPLLAAGGRQLDGQLGLDLGIGGRLHAPRLDGVARLSQAAWRDRRLGLALTDIDGAIRLAGDHLEIERLSARADPGTLTLSGRLGWRAPDWPVDLRLSASDASPIELDWLRLRGDADLRLQGALARQAELGGALRFSRVDLRIPERLPVTVATLEVQEIGERRQPRRAARRAIWSSGADGPAALRLDLAISAPGSVTLRGRGIDAELGGEVRVGGDLGRPAIAGGFGLLRGDYTLAGQRLRFTRGRIGFDGASALDPTLDLEARVSTAGATAILAVQGTARAPSILLSAEPEMPQDEVLARLLFGQSLSRLSALQLTRLGLAAGAFAGIGGQGPGLLERVRAGLGLARFDIDSDARRPDDVALEGGRYLNERVYLGGRQGARTGEAQGVLRMEVSPQLRLETDVGASGARAGAAFELEY</sequence>
<name>A0A5M8FP38_9GAMM</name>
<evidence type="ECO:0000256" key="1">
    <source>
        <dbReference type="ARBA" id="ARBA00004167"/>
    </source>
</evidence>
<dbReference type="PANTHER" id="PTHR36985:SF1">
    <property type="entry name" value="TRANSLOCATION AND ASSEMBLY MODULE SUBUNIT TAMB"/>
    <property type="match status" value="1"/>
</dbReference>
<evidence type="ECO:0000313" key="7">
    <source>
        <dbReference type="Proteomes" id="UP000322981"/>
    </source>
</evidence>
<comment type="subcellular location">
    <subcellularLocation>
        <location evidence="1">Membrane</location>
        <topology evidence="1">Single-pass membrane protein</topology>
    </subcellularLocation>
</comment>
<proteinExistence type="predicted"/>
<dbReference type="OrthoDB" id="7784409at2"/>
<dbReference type="InterPro" id="IPR007452">
    <property type="entry name" value="TamB_C"/>
</dbReference>
<protein>
    <recommendedName>
        <fullName evidence="5">Translocation and assembly module TamB C-terminal domain-containing protein</fullName>
    </recommendedName>
</protein>
<organism evidence="6 7">
    <name type="scientific">Thiohalocapsa marina</name>
    <dbReference type="NCBI Taxonomy" id="424902"/>
    <lineage>
        <taxon>Bacteria</taxon>
        <taxon>Pseudomonadati</taxon>
        <taxon>Pseudomonadota</taxon>
        <taxon>Gammaproteobacteria</taxon>
        <taxon>Chromatiales</taxon>
        <taxon>Chromatiaceae</taxon>
        <taxon>Thiohalocapsa</taxon>
    </lineage>
</organism>
<keyword evidence="3" id="KW-1133">Transmembrane helix</keyword>
<dbReference type="PANTHER" id="PTHR36985">
    <property type="entry name" value="TRANSLOCATION AND ASSEMBLY MODULE SUBUNIT TAMB"/>
    <property type="match status" value="1"/>
</dbReference>
<dbReference type="GO" id="GO:0005886">
    <property type="term" value="C:plasma membrane"/>
    <property type="evidence" value="ECO:0007669"/>
    <property type="project" value="InterPro"/>
</dbReference>
<keyword evidence="4" id="KW-0472">Membrane</keyword>
<dbReference type="EMBL" id="VWXX01000004">
    <property type="protein sequence ID" value="KAA6186683.1"/>
    <property type="molecule type" value="Genomic_DNA"/>
</dbReference>
<dbReference type="RefSeq" id="WP_150090949.1">
    <property type="nucleotide sequence ID" value="NZ_VWXX01000004.1"/>
</dbReference>
<evidence type="ECO:0000256" key="3">
    <source>
        <dbReference type="ARBA" id="ARBA00022989"/>
    </source>
</evidence>
<dbReference type="GO" id="GO:0009306">
    <property type="term" value="P:protein secretion"/>
    <property type="evidence" value="ECO:0007669"/>
    <property type="project" value="InterPro"/>
</dbReference>
<dbReference type="Proteomes" id="UP000322981">
    <property type="component" value="Unassembled WGS sequence"/>
</dbReference>
<feature type="domain" description="Translocation and assembly module TamB C-terminal" evidence="5">
    <location>
        <begin position="519"/>
        <end position="858"/>
    </location>
</feature>
<accession>A0A5M8FP38</accession>
<dbReference type="Pfam" id="PF04357">
    <property type="entry name" value="TamB"/>
    <property type="match status" value="1"/>
</dbReference>
<evidence type="ECO:0000256" key="2">
    <source>
        <dbReference type="ARBA" id="ARBA00022692"/>
    </source>
</evidence>